<name>A0ABS6X966_9BACT</name>
<dbReference type="Pfam" id="PF18911">
    <property type="entry name" value="PKD_4"/>
    <property type="match status" value="1"/>
</dbReference>
<proteinExistence type="inferred from homology"/>
<dbReference type="InterPro" id="IPR013783">
    <property type="entry name" value="Ig-like_fold"/>
</dbReference>
<sequence length="498" mass="55255">MRFCALLWFVLLFAAMPGLGQHKGRTCATELYQETLEQLQPGIKLQQQQAKEAAQQYLSQKRQGKEIRKATGPVSIPVVFHVVYNTPEQNISDEQIYSQLAVLNADFRRTNTDKVNTPAHFASFAGDAGIEFCLASTAPDGSVTNGITRTQTSSITFSANNNNIKREDRGGAPAWDQTQYLNIWVGNISNDILGWATFPGMSSSSQYDGVVLFYKTVGEPPYNPFPTQFNKGRTATHEIGHWLGLQHIWGTSNESCSDSDFIDDTPNQYAPNYDCPTGTIVSCENGPYGDMWQNYMDYSDDACMNLFTNGQIAYMQAVLHSSRSDILTSVACNGGLLARFEAETDTLIQAGEKVQFRDKSIGVKPNSWLWEFEGGTPATSTERNPTVTYKKPGIYKVSLTIANSQMSSTETQEQYIEVTPNDLTVYPVPASDYIIIEQPAHVTLRQVELLNRLGQVMLSQQVTSRKAELKTTGLPSGLYFLRISSSEGVITRKVTIIK</sequence>
<protein>
    <submittedName>
        <fullName evidence="11">T9SS type A sorting domain-containing protein</fullName>
    </submittedName>
</protein>
<dbReference type="Gene3D" id="2.60.40.10">
    <property type="entry name" value="Immunoglobulins"/>
    <property type="match status" value="1"/>
</dbReference>
<dbReference type="EMBL" id="JAHWXQ010000001">
    <property type="protein sequence ID" value="MBW3364540.1"/>
    <property type="molecule type" value="Genomic_DNA"/>
</dbReference>
<evidence type="ECO:0000259" key="10">
    <source>
        <dbReference type="PROSITE" id="PS50093"/>
    </source>
</evidence>
<dbReference type="Gene3D" id="3.40.390.10">
    <property type="entry name" value="Collagenase (Catalytic Domain)"/>
    <property type="match status" value="1"/>
</dbReference>
<keyword evidence="2" id="KW-0645">Protease</keyword>
<dbReference type="SMART" id="SM00089">
    <property type="entry name" value="PKD"/>
    <property type="match status" value="1"/>
</dbReference>
<keyword evidence="5" id="KW-0378">Hydrolase</keyword>
<keyword evidence="7" id="KW-0482">Metalloprotease</keyword>
<dbReference type="RefSeq" id="WP_199109024.1">
    <property type="nucleotide sequence ID" value="NZ_JAHWXQ010000001.1"/>
</dbReference>
<dbReference type="PANTHER" id="PTHR47466:SF1">
    <property type="entry name" value="METALLOPROTEASE MEP1 (AFU_ORTHOLOGUE AFUA_1G07730)-RELATED"/>
    <property type="match status" value="1"/>
</dbReference>
<dbReference type="InterPro" id="IPR000601">
    <property type="entry name" value="PKD_dom"/>
</dbReference>
<dbReference type="CDD" id="cd00146">
    <property type="entry name" value="PKD"/>
    <property type="match status" value="1"/>
</dbReference>
<feature type="signal peptide" evidence="9">
    <location>
        <begin position="1"/>
        <end position="20"/>
    </location>
</feature>
<dbReference type="CDD" id="cd04275">
    <property type="entry name" value="ZnMc_pappalysin_like"/>
    <property type="match status" value="1"/>
</dbReference>
<evidence type="ECO:0000256" key="6">
    <source>
        <dbReference type="ARBA" id="ARBA00022833"/>
    </source>
</evidence>
<evidence type="ECO:0000256" key="3">
    <source>
        <dbReference type="ARBA" id="ARBA00022723"/>
    </source>
</evidence>
<dbReference type="InterPro" id="IPR022409">
    <property type="entry name" value="PKD/Chitinase_dom"/>
</dbReference>
<organism evidence="11 12">
    <name type="scientific">Pontibacter populi</name>
    <dbReference type="NCBI Taxonomy" id="890055"/>
    <lineage>
        <taxon>Bacteria</taxon>
        <taxon>Pseudomonadati</taxon>
        <taxon>Bacteroidota</taxon>
        <taxon>Cytophagia</taxon>
        <taxon>Cytophagales</taxon>
        <taxon>Hymenobacteraceae</taxon>
        <taxon>Pontibacter</taxon>
    </lineage>
</organism>
<evidence type="ECO:0000256" key="4">
    <source>
        <dbReference type="ARBA" id="ARBA00022729"/>
    </source>
</evidence>
<evidence type="ECO:0000313" key="11">
    <source>
        <dbReference type="EMBL" id="MBW3364540.1"/>
    </source>
</evidence>
<accession>A0ABS6X966</accession>
<evidence type="ECO:0000256" key="2">
    <source>
        <dbReference type="ARBA" id="ARBA00022670"/>
    </source>
</evidence>
<dbReference type="SUPFAM" id="SSF49299">
    <property type="entry name" value="PKD domain"/>
    <property type="match status" value="1"/>
</dbReference>
<dbReference type="InterPro" id="IPR026444">
    <property type="entry name" value="Secre_tail"/>
</dbReference>
<dbReference type="NCBIfam" id="TIGR04183">
    <property type="entry name" value="Por_Secre_tail"/>
    <property type="match status" value="1"/>
</dbReference>
<dbReference type="SUPFAM" id="SSF55486">
    <property type="entry name" value="Metalloproteases ('zincins'), catalytic domain"/>
    <property type="match status" value="1"/>
</dbReference>
<gene>
    <name evidence="11" type="ORF">KYK27_05770</name>
</gene>
<feature type="chain" id="PRO_5046268433" evidence="9">
    <location>
        <begin position="21"/>
        <end position="498"/>
    </location>
</feature>
<dbReference type="PANTHER" id="PTHR47466">
    <property type="match status" value="1"/>
</dbReference>
<keyword evidence="8" id="KW-1015">Disulfide bond</keyword>
<dbReference type="PROSITE" id="PS50093">
    <property type="entry name" value="PKD"/>
    <property type="match status" value="1"/>
</dbReference>
<evidence type="ECO:0000313" key="12">
    <source>
        <dbReference type="Proteomes" id="UP000774935"/>
    </source>
</evidence>
<comment type="caution">
    <text evidence="11">The sequence shown here is derived from an EMBL/GenBank/DDBJ whole genome shotgun (WGS) entry which is preliminary data.</text>
</comment>
<reference evidence="11 12" key="1">
    <citation type="submission" date="2021-07" db="EMBL/GenBank/DDBJ databases">
        <authorList>
            <person name="Kim M.K."/>
        </authorList>
    </citation>
    <scope>NUCLEOTIDE SEQUENCE [LARGE SCALE GENOMIC DNA]</scope>
    <source>
        <strain evidence="11 12">HLY7-15</strain>
    </source>
</reference>
<keyword evidence="6" id="KW-0862">Zinc</keyword>
<feature type="domain" description="PKD" evidence="10">
    <location>
        <begin position="350"/>
        <end position="423"/>
    </location>
</feature>
<comment type="similarity">
    <text evidence="1">Belongs to the peptidase M43B family.</text>
</comment>
<dbReference type="Pfam" id="PF05572">
    <property type="entry name" value="Peptidase_M43"/>
    <property type="match status" value="1"/>
</dbReference>
<dbReference type="Pfam" id="PF18962">
    <property type="entry name" value="Por_Secre_tail"/>
    <property type="match status" value="1"/>
</dbReference>
<dbReference type="InterPro" id="IPR008754">
    <property type="entry name" value="Peptidase_M43"/>
</dbReference>
<keyword evidence="4 9" id="KW-0732">Signal</keyword>
<evidence type="ECO:0000256" key="5">
    <source>
        <dbReference type="ARBA" id="ARBA00022801"/>
    </source>
</evidence>
<evidence type="ECO:0000256" key="8">
    <source>
        <dbReference type="ARBA" id="ARBA00023157"/>
    </source>
</evidence>
<evidence type="ECO:0000256" key="7">
    <source>
        <dbReference type="ARBA" id="ARBA00023049"/>
    </source>
</evidence>
<dbReference type="InterPro" id="IPR035986">
    <property type="entry name" value="PKD_dom_sf"/>
</dbReference>
<keyword evidence="3" id="KW-0479">Metal-binding</keyword>
<evidence type="ECO:0000256" key="9">
    <source>
        <dbReference type="SAM" id="SignalP"/>
    </source>
</evidence>
<dbReference type="InterPro" id="IPR024079">
    <property type="entry name" value="MetalloPept_cat_dom_sf"/>
</dbReference>
<dbReference type="Proteomes" id="UP000774935">
    <property type="component" value="Unassembled WGS sequence"/>
</dbReference>
<evidence type="ECO:0000256" key="1">
    <source>
        <dbReference type="ARBA" id="ARBA00008721"/>
    </source>
</evidence>
<keyword evidence="12" id="KW-1185">Reference proteome</keyword>